<dbReference type="Proteomes" id="UP001488805">
    <property type="component" value="Unassembled WGS sequence"/>
</dbReference>
<evidence type="ECO:0000313" key="2">
    <source>
        <dbReference type="Proteomes" id="UP001488805"/>
    </source>
</evidence>
<name>A0AAW1E593_ZOAVI</name>
<reference evidence="1 2" key="1">
    <citation type="journal article" date="2024" name="Genome Biol. Evol.">
        <title>Chromosome-level genome assembly of the viviparous eelpout Zoarces viviparus.</title>
        <authorList>
            <person name="Fuhrmann N."/>
            <person name="Brasseur M.V."/>
            <person name="Bakowski C.E."/>
            <person name="Podsiadlowski L."/>
            <person name="Prost S."/>
            <person name="Krehenwinkel H."/>
            <person name="Mayer C."/>
        </authorList>
    </citation>
    <scope>NUCLEOTIDE SEQUENCE [LARGE SCALE GENOMIC DNA]</scope>
    <source>
        <strain evidence="1">NO-MEL_2022_Ind0_liver</strain>
    </source>
</reference>
<dbReference type="EMBL" id="JBCEZU010000538">
    <property type="protein sequence ID" value="KAK9517646.1"/>
    <property type="molecule type" value="Genomic_DNA"/>
</dbReference>
<sequence>MGRHWAPLPPVVVLLDGGARGRLDLLLLGLLRCPRWQEGLLCLMTGPEALVRVVLSWAAVHLLCLQSEHRH</sequence>
<evidence type="ECO:0008006" key="3">
    <source>
        <dbReference type="Google" id="ProtNLM"/>
    </source>
</evidence>
<accession>A0AAW1E593</accession>
<protein>
    <recommendedName>
        <fullName evidence="3">Secreted protein</fullName>
    </recommendedName>
</protein>
<evidence type="ECO:0000313" key="1">
    <source>
        <dbReference type="EMBL" id="KAK9517646.1"/>
    </source>
</evidence>
<gene>
    <name evidence="1" type="ORF">VZT92_022997</name>
</gene>
<organism evidence="1 2">
    <name type="scientific">Zoarces viviparus</name>
    <name type="common">Viviparous eelpout</name>
    <name type="synonym">Blennius viviparus</name>
    <dbReference type="NCBI Taxonomy" id="48416"/>
    <lineage>
        <taxon>Eukaryota</taxon>
        <taxon>Metazoa</taxon>
        <taxon>Chordata</taxon>
        <taxon>Craniata</taxon>
        <taxon>Vertebrata</taxon>
        <taxon>Euteleostomi</taxon>
        <taxon>Actinopterygii</taxon>
        <taxon>Neopterygii</taxon>
        <taxon>Teleostei</taxon>
        <taxon>Neoteleostei</taxon>
        <taxon>Acanthomorphata</taxon>
        <taxon>Eupercaria</taxon>
        <taxon>Perciformes</taxon>
        <taxon>Cottioidei</taxon>
        <taxon>Zoarcales</taxon>
        <taxon>Zoarcidae</taxon>
        <taxon>Zoarcinae</taxon>
        <taxon>Zoarces</taxon>
    </lineage>
</organism>
<proteinExistence type="predicted"/>
<keyword evidence="2" id="KW-1185">Reference proteome</keyword>
<dbReference type="AlphaFoldDB" id="A0AAW1E593"/>
<comment type="caution">
    <text evidence="1">The sequence shown here is derived from an EMBL/GenBank/DDBJ whole genome shotgun (WGS) entry which is preliminary data.</text>
</comment>